<dbReference type="Proteomes" id="UP000823388">
    <property type="component" value="Chromosome 1N"/>
</dbReference>
<feature type="region of interest" description="Disordered" evidence="1">
    <location>
        <begin position="1"/>
        <end position="83"/>
    </location>
</feature>
<organism evidence="2 3">
    <name type="scientific">Panicum virgatum</name>
    <name type="common">Blackwell switchgrass</name>
    <dbReference type="NCBI Taxonomy" id="38727"/>
    <lineage>
        <taxon>Eukaryota</taxon>
        <taxon>Viridiplantae</taxon>
        <taxon>Streptophyta</taxon>
        <taxon>Embryophyta</taxon>
        <taxon>Tracheophyta</taxon>
        <taxon>Spermatophyta</taxon>
        <taxon>Magnoliopsida</taxon>
        <taxon>Liliopsida</taxon>
        <taxon>Poales</taxon>
        <taxon>Poaceae</taxon>
        <taxon>PACMAD clade</taxon>
        <taxon>Panicoideae</taxon>
        <taxon>Panicodae</taxon>
        <taxon>Paniceae</taxon>
        <taxon>Panicinae</taxon>
        <taxon>Panicum</taxon>
        <taxon>Panicum sect. Hiantes</taxon>
    </lineage>
</organism>
<comment type="caution">
    <text evidence="2">The sequence shown here is derived from an EMBL/GenBank/DDBJ whole genome shotgun (WGS) entry which is preliminary data.</text>
</comment>
<proteinExistence type="predicted"/>
<feature type="region of interest" description="Disordered" evidence="1">
    <location>
        <begin position="96"/>
        <end position="138"/>
    </location>
</feature>
<dbReference type="AlphaFoldDB" id="A0A8T0WTG2"/>
<name>A0A8T0WTG2_PANVG</name>
<evidence type="ECO:0000313" key="3">
    <source>
        <dbReference type="Proteomes" id="UP000823388"/>
    </source>
</evidence>
<reference evidence="2" key="1">
    <citation type="submission" date="2020-05" db="EMBL/GenBank/DDBJ databases">
        <title>WGS assembly of Panicum virgatum.</title>
        <authorList>
            <person name="Lovell J.T."/>
            <person name="Jenkins J."/>
            <person name="Shu S."/>
            <person name="Juenger T.E."/>
            <person name="Schmutz J."/>
        </authorList>
    </citation>
    <scope>NUCLEOTIDE SEQUENCE</scope>
    <source>
        <strain evidence="2">AP13</strain>
    </source>
</reference>
<protein>
    <submittedName>
        <fullName evidence="2">Uncharacterized protein</fullName>
    </submittedName>
</protein>
<gene>
    <name evidence="2" type="ORF">PVAP13_1NG117638</name>
</gene>
<feature type="compositionally biased region" description="Basic and acidic residues" evidence="1">
    <location>
        <begin position="36"/>
        <end position="48"/>
    </location>
</feature>
<keyword evidence="3" id="KW-1185">Reference proteome</keyword>
<accession>A0A8T0WTG2</accession>
<dbReference type="EMBL" id="CM029038">
    <property type="protein sequence ID" value="KAG2649587.1"/>
    <property type="molecule type" value="Genomic_DNA"/>
</dbReference>
<sequence length="138" mass="16060">MQIKGRTPKIGKLQEIRETWPSAISRFDLPPPPSAKDVRHPNPEDPAHRPKSHKKSRSIFTDEATQREEYHPPSRWTQILHTEQIEKRTIPEILCRNKIHPNLPPSLTTSGRNSCRRRKNSTSSTPQRARWPLLRSKP</sequence>
<evidence type="ECO:0000256" key="1">
    <source>
        <dbReference type="SAM" id="MobiDB-lite"/>
    </source>
</evidence>
<evidence type="ECO:0000313" key="2">
    <source>
        <dbReference type="EMBL" id="KAG2649587.1"/>
    </source>
</evidence>